<dbReference type="Proteomes" id="UP000295083">
    <property type="component" value="Unassembled WGS sequence"/>
</dbReference>
<dbReference type="AlphaFoldDB" id="A0A4R8PMT3"/>
<proteinExistence type="predicted"/>
<name>A0A4R8PMT3_9PEZI</name>
<evidence type="ECO:0000313" key="2">
    <source>
        <dbReference type="Proteomes" id="UP000295083"/>
    </source>
</evidence>
<organism evidence="1 2">
    <name type="scientific">Colletotrichum spinosum</name>
    <dbReference type="NCBI Taxonomy" id="1347390"/>
    <lineage>
        <taxon>Eukaryota</taxon>
        <taxon>Fungi</taxon>
        <taxon>Dikarya</taxon>
        <taxon>Ascomycota</taxon>
        <taxon>Pezizomycotina</taxon>
        <taxon>Sordariomycetes</taxon>
        <taxon>Hypocreomycetidae</taxon>
        <taxon>Glomerellales</taxon>
        <taxon>Glomerellaceae</taxon>
        <taxon>Colletotrichum</taxon>
        <taxon>Colletotrichum orbiculare species complex</taxon>
    </lineage>
</organism>
<evidence type="ECO:0000313" key="1">
    <source>
        <dbReference type="EMBL" id="TDZ13909.1"/>
    </source>
</evidence>
<comment type="caution">
    <text evidence="1">The sequence shown here is derived from an EMBL/GenBank/DDBJ whole genome shotgun (WGS) entry which is preliminary data.</text>
</comment>
<reference evidence="1 2" key="1">
    <citation type="submission" date="2018-11" db="EMBL/GenBank/DDBJ databases">
        <title>Genome sequence and assembly of Colletotrichum spinosum.</title>
        <authorList>
            <person name="Gan P."/>
            <person name="Shirasu K."/>
        </authorList>
    </citation>
    <scope>NUCLEOTIDE SEQUENCE [LARGE SCALE GENOMIC DNA]</scope>
    <source>
        <strain evidence="1 2">CBS 515.97</strain>
    </source>
</reference>
<accession>A0A4R8PMT3</accession>
<protein>
    <submittedName>
        <fullName evidence="1">Uncharacterized protein</fullName>
    </submittedName>
</protein>
<sequence>MPACRDSLWDAFKVGSHELECKDLVSDFNAGVLVEASDGRRRRTVYTMARRMKHANNLFRENQEADESDYIVACEANFHRTLISPRSTQ</sequence>
<gene>
    <name evidence="1" type="ORF">C8035_v002977</name>
</gene>
<dbReference type="EMBL" id="QAPG01010709">
    <property type="protein sequence ID" value="TDZ13909.1"/>
    <property type="molecule type" value="Genomic_DNA"/>
</dbReference>
<keyword evidence="2" id="KW-1185">Reference proteome</keyword>